<keyword evidence="2" id="KW-1185">Reference proteome</keyword>
<accession>A0ABD5TVF5</accession>
<evidence type="ECO:0000313" key="2">
    <source>
        <dbReference type="Proteomes" id="UP001596408"/>
    </source>
</evidence>
<organism evidence="1 2">
    <name type="scientific">Halopelagius fulvigenes</name>
    <dbReference type="NCBI Taxonomy" id="1198324"/>
    <lineage>
        <taxon>Archaea</taxon>
        <taxon>Methanobacteriati</taxon>
        <taxon>Methanobacteriota</taxon>
        <taxon>Stenosarchaea group</taxon>
        <taxon>Halobacteria</taxon>
        <taxon>Halobacteriales</taxon>
        <taxon>Haloferacaceae</taxon>
    </lineage>
</organism>
<evidence type="ECO:0000313" key="1">
    <source>
        <dbReference type="EMBL" id="MFC6823482.1"/>
    </source>
</evidence>
<sequence length="53" mass="6134">MAERDWSTIAVRPDTLARLKEVKPYESLSFDEFLTEVVEMYESTREADAPRGP</sequence>
<proteinExistence type="predicted"/>
<dbReference type="AlphaFoldDB" id="A0ABD5TVF5"/>
<gene>
    <name evidence="1" type="ORF">ACFQEV_00460</name>
</gene>
<dbReference type="Proteomes" id="UP001596408">
    <property type="component" value="Unassembled WGS sequence"/>
</dbReference>
<comment type="caution">
    <text evidence="1">The sequence shown here is derived from an EMBL/GenBank/DDBJ whole genome shotgun (WGS) entry which is preliminary data.</text>
</comment>
<dbReference type="EMBL" id="JBHSXH010000002">
    <property type="protein sequence ID" value="MFC6823482.1"/>
    <property type="molecule type" value="Genomic_DNA"/>
</dbReference>
<dbReference type="RefSeq" id="WP_379691915.1">
    <property type="nucleotide sequence ID" value="NZ_JBHSXH010000002.1"/>
</dbReference>
<reference evidence="1 2" key="1">
    <citation type="journal article" date="2019" name="Int. J. Syst. Evol. Microbiol.">
        <title>The Global Catalogue of Microorganisms (GCM) 10K type strain sequencing project: providing services to taxonomists for standard genome sequencing and annotation.</title>
        <authorList>
            <consortium name="The Broad Institute Genomics Platform"/>
            <consortium name="The Broad Institute Genome Sequencing Center for Infectious Disease"/>
            <person name="Wu L."/>
            <person name="Ma J."/>
        </authorList>
    </citation>
    <scope>NUCLEOTIDE SEQUENCE [LARGE SCALE GENOMIC DNA]</scope>
    <source>
        <strain evidence="1 2">YIM 94188</strain>
    </source>
</reference>
<protein>
    <submittedName>
        <fullName evidence="1">Uncharacterized protein</fullName>
    </submittedName>
</protein>
<name>A0ABD5TVF5_9EURY</name>